<dbReference type="EMBL" id="AP023396">
    <property type="protein sequence ID" value="BCK55067.1"/>
    <property type="molecule type" value="Genomic_DNA"/>
</dbReference>
<dbReference type="InterPro" id="IPR036250">
    <property type="entry name" value="AcylCo_DH-like_C"/>
</dbReference>
<keyword evidence="1" id="KW-0285">Flavoprotein</keyword>
<keyword evidence="2" id="KW-0560">Oxidoreductase</keyword>
<sequence>MTAAEFRQQEHGMSIELSDEATEFGKQAVRALAVAGGDDLVRAAEREPGRRAALVEPVLGALGAWELAPRRDGAELEAAAVLCRSAGYWATPYPVAERLARPEGGSADGLLVVAGDEPAAAIAGIEQPWATVNFDGVRGVATARAPLSPARETAFVTRLDIRPLEGDGGGDLALAVLLPCWTLLGMLDRAMELTRDHVLVREQFGRPLAEFQSVQFQLTDAEVERRGADMLARHALWSSQAGRDAALVDALTLRSAMLAAADTVFRIAHQLHGASGFCDESPLSWLSRYSLPLRRLPLGAAATEDLLTRLVGRDGPAGLFEANGEYGR</sequence>
<dbReference type="GO" id="GO:0033539">
    <property type="term" value="P:fatty acid beta-oxidation using acyl-CoA dehydrogenase"/>
    <property type="evidence" value="ECO:0007669"/>
    <property type="project" value="TreeGrafter"/>
</dbReference>
<dbReference type="PANTHER" id="PTHR48083">
    <property type="entry name" value="MEDIUM-CHAIN SPECIFIC ACYL-COA DEHYDROGENASE, MITOCHONDRIAL-RELATED"/>
    <property type="match status" value="1"/>
</dbReference>
<feature type="domain" description="Acyl-CoA dehydrogenase/oxidase C-terminal" evidence="3">
    <location>
        <begin position="180"/>
        <end position="289"/>
    </location>
</feature>
<dbReference type="AlphaFoldDB" id="A0A7G1KIK8"/>
<dbReference type="InterPro" id="IPR009075">
    <property type="entry name" value="AcylCo_DH/oxidase_C"/>
</dbReference>
<proteinExistence type="predicted"/>
<reference evidence="4 5" key="1">
    <citation type="submission" date="2020-08" db="EMBL/GenBank/DDBJ databases">
        <title>Genome Sequencing of Nocardia wallacei strain FMUON74 and assembly.</title>
        <authorList>
            <person name="Toyokawa M."/>
            <person name="Uesaka K."/>
        </authorList>
    </citation>
    <scope>NUCLEOTIDE SEQUENCE [LARGE SCALE GENOMIC DNA]</scope>
    <source>
        <strain evidence="4 5">FMUON74</strain>
    </source>
</reference>
<gene>
    <name evidence="4" type="ORF">NWFMUON74_28390</name>
</gene>
<dbReference type="GO" id="GO:0005737">
    <property type="term" value="C:cytoplasm"/>
    <property type="evidence" value="ECO:0007669"/>
    <property type="project" value="TreeGrafter"/>
</dbReference>
<dbReference type="Proteomes" id="UP000516173">
    <property type="component" value="Chromosome"/>
</dbReference>
<dbReference type="Gene3D" id="1.20.140.10">
    <property type="entry name" value="Butyryl-CoA Dehydrogenase, subunit A, domain 3"/>
    <property type="match status" value="1"/>
</dbReference>
<evidence type="ECO:0000256" key="1">
    <source>
        <dbReference type="ARBA" id="ARBA00022630"/>
    </source>
</evidence>
<evidence type="ECO:0000313" key="5">
    <source>
        <dbReference type="Proteomes" id="UP000516173"/>
    </source>
</evidence>
<dbReference type="GO" id="GO:0003995">
    <property type="term" value="F:acyl-CoA dehydrogenase activity"/>
    <property type="evidence" value="ECO:0007669"/>
    <property type="project" value="TreeGrafter"/>
</dbReference>
<protein>
    <submittedName>
        <fullName evidence="4">Acyl-CoA dehydrogenase</fullName>
    </submittedName>
</protein>
<name>A0A7G1KIK8_9NOCA</name>
<accession>A0A7G1KIK8</accession>
<evidence type="ECO:0000259" key="3">
    <source>
        <dbReference type="Pfam" id="PF00441"/>
    </source>
</evidence>
<dbReference type="SUPFAM" id="SSF47203">
    <property type="entry name" value="Acyl-CoA dehydrogenase C-terminal domain-like"/>
    <property type="match status" value="1"/>
</dbReference>
<evidence type="ECO:0000313" key="4">
    <source>
        <dbReference type="EMBL" id="BCK55067.1"/>
    </source>
</evidence>
<keyword evidence="5" id="KW-1185">Reference proteome</keyword>
<dbReference type="Pfam" id="PF00441">
    <property type="entry name" value="Acyl-CoA_dh_1"/>
    <property type="match status" value="1"/>
</dbReference>
<dbReference type="KEGG" id="nwl:NWFMUON74_28390"/>
<organism evidence="4 5">
    <name type="scientific">Nocardia wallacei</name>
    <dbReference type="NCBI Taxonomy" id="480035"/>
    <lineage>
        <taxon>Bacteria</taxon>
        <taxon>Bacillati</taxon>
        <taxon>Actinomycetota</taxon>
        <taxon>Actinomycetes</taxon>
        <taxon>Mycobacteriales</taxon>
        <taxon>Nocardiaceae</taxon>
        <taxon>Nocardia</taxon>
    </lineage>
</organism>
<dbReference type="InterPro" id="IPR050741">
    <property type="entry name" value="Acyl-CoA_dehydrogenase"/>
</dbReference>
<evidence type="ECO:0000256" key="2">
    <source>
        <dbReference type="ARBA" id="ARBA00023002"/>
    </source>
</evidence>